<evidence type="ECO:0000313" key="1">
    <source>
        <dbReference type="EMBL" id="AVM52373.1"/>
    </source>
</evidence>
<organism evidence="1 2">
    <name type="scientific">Bacteroides zoogleoformans</name>
    <dbReference type="NCBI Taxonomy" id="28119"/>
    <lineage>
        <taxon>Bacteria</taxon>
        <taxon>Pseudomonadati</taxon>
        <taxon>Bacteroidota</taxon>
        <taxon>Bacteroidia</taxon>
        <taxon>Bacteroidales</taxon>
        <taxon>Bacteroidaceae</taxon>
        <taxon>Bacteroides</taxon>
    </lineage>
</organism>
<protein>
    <recommendedName>
        <fullName evidence="3">RteC protein</fullName>
    </recommendedName>
</protein>
<sequence length="143" mass="17089">MVYRRLTNDFLRIEFTLDDQNAFDHHKMKHIQNLGDLLDNYSDLYRFFVREIKRLVLFNKLSYQEEKLTPKERHIIYGLENFGFEMFLEEYRAERIESAKTSDSKKSAKSDAFKDVVIILKKYASEEDYNFKTPVGGIKSVRT</sequence>
<gene>
    <name evidence="1" type="ORF">C4H11_04945</name>
</gene>
<reference evidence="1 2" key="1">
    <citation type="submission" date="2018-02" db="EMBL/GenBank/DDBJ databases">
        <authorList>
            <person name="Holder M.E."/>
            <person name="Ajami N.J."/>
            <person name="Petrosino J.F."/>
        </authorList>
    </citation>
    <scope>NUCLEOTIDE SEQUENCE [LARGE SCALE GENOMIC DNA]</scope>
    <source>
        <strain evidence="1 2">ATCC 33285</strain>
    </source>
</reference>
<evidence type="ECO:0008006" key="3">
    <source>
        <dbReference type="Google" id="ProtNLM"/>
    </source>
</evidence>
<keyword evidence="2" id="KW-1185">Reference proteome</keyword>
<accession>A0ABN5IIJ5</accession>
<evidence type="ECO:0000313" key="2">
    <source>
        <dbReference type="Proteomes" id="UP000238304"/>
    </source>
</evidence>
<dbReference type="Proteomes" id="UP000238304">
    <property type="component" value="Chromosome"/>
</dbReference>
<dbReference type="EMBL" id="CP027231">
    <property type="protein sequence ID" value="AVM52373.1"/>
    <property type="molecule type" value="Genomic_DNA"/>
</dbReference>
<name>A0ABN5IIJ5_9BACE</name>
<proteinExistence type="predicted"/>